<dbReference type="AlphaFoldDB" id="A0A2P2N5H6"/>
<organism evidence="2">
    <name type="scientific">Rhizophora mucronata</name>
    <name type="common">Asiatic mangrove</name>
    <dbReference type="NCBI Taxonomy" id="61149"/>
    <lineage>
        <taxon>Eukaryota</taxon>
        <taxon>Viridiplantae</taxon>
        <taxon>Streptophyta</taxon>
        <taxon>Embryophyta</taxon>
        <taxon>Tracheophyta</taxon>
        <taxon>Spermatophyta</taxon>
        <taxon>Magnoliopsida</taxon>
        <taxon>eudicotyledons</taxon>
        <taxon>Gunneridae</taxon>
        <taxon>Pentapetalae</taxon>
        <taxon>rosids</taxon>
        <taxon>fabids</taxon>
        <taxon>Malpighiales</taxon>
        <taxon>Rhizophoraceae</taxon>
        <taxon>Rhizophora</taxon>
    </lineage>
</organism>
<feature type="compositionally biased region" description="Polar residues" evidence="1">
    <location>
        <begin position="10"/>
        <end position="21"/>
    </location>
</feature>
<proteinExistence type="predicted"/>
<dbReference type="EMBL" id="GGEC01057201">
    <property type="protein sequence ID" value="MBX37685.1"/>
    <property type="molecule type" value="Transcribed_RNA"/>
</dbReference>
<protein>
    <submittedName>
        <fullName evidence="2">Uncharacterized protein</fullName>
    </submittedName>
</protein>
<reference evidence="2" key="1">
    <citation type="submission" date="2018-02" db="EMBL/GenBank/DDBJ databases">
        <title>Rhizophora mucronata_Transcriptome.</title>
        <authorList>
            <person name="Meera S.P."/>
            <person name="Sreeshan A."/>
            <person name="Augustine A."/>
        </authorList>
    </citation>
    <scope>NUCLEOTIDE SEQUENCE</scope>
    <source>
        <tissue evidence="2">Leaf</tissue>
    </source>
</reference>
<accession>A0A2P2N5H6</accession>
<evidence type="ECO:0000313" key="2">
    <source>
        <dbReference type="EMBL" id="MBX37685.1"/>
    </source>
</evidence>
<name>A0A2P2N5H6_RHIMU</name>
<feature type="region of interest" description="Disordered" evidence="1">
    <location>
        <begin position="1"/>
        <end position="25"/>
    </location>
</feature>
<sequence length="66" mass="7634">MPVPIVGYTGASQPNRSAQRQQTKDAVPNFEISKPRNHYINFTSHRKKKKSHLLFTCLSKISRHKE</sequence>
<evidence type="ECO:0000256" key="1">
    <source>
        <dbReference type="SAM" id="MobiDB-lite"/>
    </source>
</evidence>